<sequence>MGAARGLAAGAAFVAVAVGLAFHAAAEPPLGRYTATVIDDSSGLTTPTDATETLQFNRCGAGCAHVASTGGEFELHQQDNGWAGTSQSLDGETCTHTVDAHLVWTHTCTGPTVRAQLTKSG</sequence>
<evidence type="ECO:0000313" key="2">
    <source>
        <dbReference type="EMBL" id="WIM86431.1"/>
    </source>
</evidence>
<organism evidence="2 3">
    <name type="scientific">Candidatus Mycobacterium wuenschmannii</name>
    <dbReference type="NCBI Taxonomy" id="3027808"/>
    <lineage>
        <taxon>Bacteria</taxon>
        <taxon>Bacillati</taxon>
        <taxon>Actinomycetota</taxon>
        <taxon>Actinomycetes</taxon>
        <taxon>Mycobacteriales</taxon>
        <taxon>Mycobacteriaceae</taxon>
        <taxon>Mycobacterium</taxon>
    </lineage>
</organism>
<keyword evidence="3" id="KW-1185">Reference proteome</keyword>
<accession>A0ABY8VSX2</accession>
<feature type="signal peptide" evidence="1">
    <location>
        <begin position="1"/>
        <end position="26"/>
    </location>
</feature>
<evidence type="ECO:0000313" key="3">
    <source>
        <dbReference type="Proteomes" id="UP001236585"/>
    </source>
</evidence>
<dbReference type="Proteomes" id="UP001236585">
    <property type="component" value="Chromosome"/>
</dbReference>
<gene>
    <name evidence="2" type="ORF">PT015_16160</name>
</gene>
<feature type="chain" id="PRO_5045701816" description="Secreted protein" evidence="1">
    <location>
        <begin position="27"/>
        <end position="121"/>
    </location>
</feature>
<dbReference type="EMBL" id="CP126981">
    <property type="protein sequence ID" value="WIM86431.1"/>
    <property type="molecule type" value="Genomic_DNA"/>
</dbReference>
<evidence type="ECO:0000256" key="1">
    <source>
        <dbReference type="SAM" id="SignalP"/>
    </source>
</evidence>
<proteinExistence type="predicted"/>
<dbReference type="RefSeq" id="WP_285185759.1">
    <property type="nucleotide sequence ID" value="NZ_CP126981.1"/>
</dbReference>
<reference evidence="2 3" key="1">
    <citation type="journal article" date="2023" name="Microbiol. Resour. Announc.">
        <title>Complete Genome Sequence of Mycobacterium wuenschmanii, a novel Nontuberculous Mycobacterium Isolated from a captive population of Amazon Milk Frogs.</title>
        <authorList>
            <person name="Hicks J."/>
            <person name="Zeineldin M."/>
            <person name="Ward H."/>
            <person name="Wuenschmann A."/>
            <person name="Camp P."/>
            <person name="Farrell D."/>
            <person name="Lehman K."/>
            <person name="Thacker T."/>
            <person name="Cuthbert E."/>
        </authorList>
    </citation>
    <scope>NUCLEOTIDE SEQUENCE [LARGE SCALE GENOMIC DNA]</scope>
    <source>
        <strain evidence="2 3">Wuenschmanii</strain>
    </source>
</reference>
<name>A0ABY8VSX2_9MYCO</name>
<evidence type="ECO:0008006" key="4">
    <source>
        <dbReference type="Google" id="ProtNLM"/>
    </source>
</evidence>
<keyword evidence="1" id="KW-0732">Signal</keyword>
<protein>
    <recommendedName>
        <fullName evidence="4">Secreted protein</fullName>
    </recommendedName>
</protein>